<dbReference type="CDD" id="cd06140">
    <property type="entry name" value="DNA_polA_I_Bacillus_like_exo"/>
    <property type="match status" value="1"/>
</dbReference>
<dbReference type="GO" id="GO:0006302">
    <property type="term" value="P:double-strand break repair"/>
    <property type="evidence" value="ECO:0007669"/>
    <property type="project" value="TreeGrafter"/>
</dbReference>
<dbReference type="GO" id="GO:0006261">
    <property type="term" value="P:DNA-templated DNA replication"/>
    <property type="evidence" value="ECO:0007669"/>
    <property type="project" value="UniProtKB-UniRule"/>
</dbReference>
<dbReference type="AlphaFoldDB" id="A0A449BD69"/>
<dbReference type="GO" id="GO:0003887">
    <property type="term" value="F:DNA-directed DNA polymerase activity"/>
    <property type="evidence" value="ECO:0007669"/>
    <property type="project" value="UniProtKB-UniRule"/>
</dbReference>
<dbReference type="Pfam" id="PF22619">
    <property type="entry name" value="DNA_polI_exo1"/>
    <property type="match status" value="1"/>
</dbReference>
<feature type="coiled-coil region" evidence="16">
    <location>
        <begin position="496"/>
        <end position="523"/>
    </location>
</feature>
<dbReference type="CDD" id="cd09859">
    <property type="entry name" value="PIN_53EXO"/>
    <property type="match status" value="1"/>
</dbReference>
<protein>
    <recommendedName>
        <fullName evidence="14 15">DNA polymerase I</fullName>
        <ecNumber evidence="14 15">2.7.7.7</ecNumber>
    </recommendedName>
</protein>
<dbReference type="PROSITE" id="PS00447">
    <property type="entry name" value="DNA_POLYMERASE_A"/>
    <property type="match status" value="1"/>
</dbReference>
<keyword evidence="2 15" id="KW-0808">Transferase</keyword>
<gene>
    <name evidence="15 20" type="primary">polA</name>
    <name evidence="20" type="ORF">NCTC10138_00755</name>
</gene>
<dbReference type="InterPro" id="IPR012337">
    <property type="entry name" value="RNaseH-like_sf"/>
</dbReference>
<dbReference type="InterPro" id="IPR001098">
    <property type="entry name" value="DNA-dir_DNA_pol_A_palm_dom"/>
</dbReference>
<sequence length="871" mass="99914">MKKLILIDGNSILFRAYYATAYPGATLMQTSKGEYTNALFAFVNMFTKIVTNGEENVLVAFDTSEPTFRHLSYDEYKAGRKEMPAELAEQIPRVYEYVRLMGIKAYCKGGYEADDIIGIYATEASSKGIKVDIYSSDRDLLQLVSDNVTVNLLKKGMQEVSSYTPKTLFDEFELTHNQIIDLKSLMGDSSDNIPGVPGVGPKTATTLLKQYETLENIYEHIDDIKGKVKENLINNKELAFMSKKLVTIMTTGNLDYTLDEIKREETNYPELVSFLQKYELHSLVKQLEQPTVKVEWDYNVIETEEQLKTILKDNAAIHFEFSEENYHLADIWGIGYFDGEKSFFIDKELLKTNTLKDYLKSNKIRKQTYDFKAAKVNLLWKDLDFNNCSFDLLLAAYLIDSHYGKEEFKYIVSKFNYDDVEYDDLVYGKGAKKGLPEEKSVYQKHIVSKARAIYLLREKLITELKNENQLYLLEELEIPLSNVLAKMEFQGILVSKEELHKQKITLEERINNLTNEIITLAGKDFNIASPKQLGEVLFEDLNLPHAKKNKTGYSTNADVLLKLKNDHPIIPLIIEFRELNKLYTTYIVGLEGVIFEDGKIHTIYKQALTTTGRLSSVDPNLQNIPTRTEEGRQIRKVFVASENKYFLGSDYSQIELRILADMADVKALQEAFNNKRDIHSETAKAVFDIDGDVKSEQRRAAKAVNFGIIYGIGAWSLSEDLNITPKEAQNFIDKYLGVYPEIKKYMEDIVEFATKNGYVETLVKRRRYIPELKSTVFMQREFGKRTSLNAPIQGTAADIIKIAMIDLDKYLEQNNKESKLLLQVHDELILEVPESEIKEMEEIVPKIMSNAYDLKVKLEASCDTGKTWYDI</sequence>
<dbReference type="Proteomes" id="UP000289841">
    <property type="component" value="Chromosome"/>
</dbReference>
<keyword evidence="8 20" id="KW-0269">Exonuclease</keyword>
<dbReference type="PANTHER" id="PTHR10133">
    <property type="entry name" value="DNA POLYMERASE I"/>
    <property type="match status" value="1"/>
</dbReference>
<dbReference type="CDD" id="cd09898">
    <property type="entry name" value="H3TH_53EXO"/>
    <property type="match status" value="1"/>
</dbReference>
<keyword evidence="11 15" id="KW-0234">DNA repair</keyword>
<reference evidence="20 21" key="1">
    <citation type="submission" date="2019-01" db="EMBL/GenBank/DDBJ databases">
        <authorList>
            <consortium name="Pathogen Informatics"/>
        </authorList>
    </citation>
    <scope>NUCLEOTIDE SEQUENCE [LARGE SCALE GENOMIC DNA]</scope>
    <source>
        <strain evidence="20 21">NCTC10138</strain>
    </source>
</reference>
<evidence type="ECO:0000259" key="17">
    <source>
        <dbReference type="SMART" id="SM00474"/>
    </source>
</evidence>
<dbReference type="InterPro" id="IPR036279">
    <property type="entry name" value="5-3_exonuclease_C_sf"/>
</dbReference>
<evidence type="ECO:0000313" key="20">
    <source>
        <dbReference type="EMBL" id="VEU80386.1"/>
    </source>
</evidence>
<dbReference type="InterPro" id="IPR020045">
    <property type="entry name" value="DNA_polI_H3TH"/>
</dbReference>
<evidence type="ECO:0000256" key="11">
    <source>
        <dbReference type="ARBA" id="ARBA00023204"/>
    </source>
</evidence>
<evidence type="ECO:0000256" key="9">
    <source>
        <dbReference type="ARBA" id="ARBA00022932"/>
    </source>
</evidence>
<evidence type="ECO:0000256" key="14">
    <source>
        <dbReference type="NCBIfam" id="TIGR00593"/>
    </source>
</evidence>
<proteinExistence type="inferred from homology"/>
<dbReference type="InterPro" id="IPR036397">
    <property type="entry name" value="RNaseH_sf"/>
</dbReference>
<evidence type="ECO:0000256" key="15">
    <source>
        <dbReference type="RuleBase" id="RU004460"/>
    </source>
</evidence>
<keyword evidence="9 15" id="KW-0239">DNA-directed DNA polymerase</keyword>
<dbReference type="RefSeq" id="WP_026391194.1">
    <property type="nucleotide sequence ID" value="NZ_LR215048.1"/>
</dbReference>
<keyword evidence="21" id="KW-1185">Reference proteome</keyword>
<dbReference type="Pfam" id="PF00476">
    <property type="entry name" value="DNA_pol_A"/>
    <property type="match status" value="1"/>
</dbReference>
<dbReference type="GO" id="GO:0008409">
    <property type="term" value="F:5'-3' exonuclease activity"/>
    <property type="evidence" value="ECO:0007669"/>
    <property type="project" value="InterPro"/>
</dbReference>
<keyword evidence="6 15" id="KW-0227">DNA damage</keyword>
<dbReference type="Pfam" id="PF01367">
    <property type="entry name" value="5_3_exonuc"/>
    <property type="match status" value="1"/>
</dbReference>
<organism evidence="20 21">
    <name type="scientific">Haploplasma axanthum</name>
    <name type="common">Acholeplasma axanthum</name>
    <dbReference type="NCBI Taxonomy" id="29552"/>
    <lineage>
        <taxon>Bacteria</taxon>
        <taxon>Bacillati</taxon>
        <taxon>Mycoplasmatota</taxon>
        <taxon>Mollicutes</taxon>
        <taxon>Acholeplasmatales</taxon>
        <taxon>Acholeplasmataceae</taxon>
        <taxon>Haploplasma</taxon>
    </lineage>
</organism>
<keyword evidence="16" id="KW-0175">Coiled coil</keyword>
<evidence type="ECO:0000256" key="7">
    <source>
        <dbReference type="ARBA" id="ARBA00022801"/>
    </source>
</evidence>
<comment type="similarity">
    <text evidence="1 15">Belongs to the DNA polymerase type-A family.</text>
</comment>
<evidence type="ECO:0000256" key="4">
    <source>
        <dbReference type="ARBA" id="ARBA00022705"/>
    </source>
</evidence>
<dbReference type="EMBL" id="LR215048">
    <property type="protein sequence ID" value="VEU80386.1"/>
    <property type="molecule type" value="Genomic_DNA"/>
</dbReference>
<dbReference type="InterPro" id="IPR002421">
    <property type="entry name" value="5-3_exonuclease"/>
</dbReference>
<dbReference type="PRINTS" id="PR00868">
    <property type="entry name" value="DNAPOLI"/>
</dbReference>
<evidence type="ECO:0000256" key="16">
    <source>
        <dbReference type="SAM" id="Coils"/>
    </source>
</evidence>
<dbReference type="CDD" id="cd08637">
    <property type="entry name" value="DNA_pol_A_pol_I_C"/>
    <property type="match status" value="1"/>
</dbReference>
<evidence type="ECO:0000313" key="21">
    <source>
        <dbReference type="Proteomes" id="UP000289841"/>
    </source>
</evidence>
<dbReference type="InterPro" id="IPR002562">
    <property type="entry name" value="3'-5'_exonuclease_dom"/>
</dbReference>
<dbReference type="OrthoDB" id="9806424at2"/>
<dbReference type="NCBIfam" id="NF011547">
    <property type="entry name" value="PRK14976.1-4"/>
    <property type="match status" value="1"/>
</dbReference>
<dbReference type="InterPro" id="IPR020046">
    <property type="entry name" value="5-3_exonucl_a-hlix_arch_N"/>
</dbReference>
<dbReference type="FunFam" id="1.20.1060.10:FF:000001">
    <property type="entry name" value="DNA polymerase I"/>
    <property type="match status" value="1"/>
</dbReference>
<evidence type="ECO:0000256" key="13">
    <source>
        <dbReference type="ARBA" id="ARBA00049957"/>
    </source>
</evidence>
<evidence type="ECO:0000256" key="12">
    <source>
        <dbReference type="ARBA" id="ARBA00049244"/>
    </source>
</evidence>
<dbReference type="Pfam" id="PF02739">
    <property type="entry name" value="5_3_exonuc_N"/>
    <property type="match status" value="1"/>
</dbReference>
<dbReference type="Gene3D" id="1.20.1060.10">
    <property type="entry name" value="Taq DNA Polymerase, Chain T, domain 4"/>
    <property type="match status" value="1"/>
</dbReference>
<dbReference type="NCBIfam" id="NF004397">
    <property type="entry name" value="PRK05755.1"/>
    <property type="match status" value="1"/>
</dbReference>
<dbReference type="FunFam" id="1.10.150.20:FF:000003">
    <property type="entry name" value="DNA polymerase I"/>
    <property type="match status" value="1"/>
</dbReference>
<evidence type="ECO:0000256" key="8">
    <source>
        <dbReference type="ARBA" id="ARBA00022839"/>
    </source>
</evidence>
<dbReference type="SUPFAM" id="SSF53098">
    <property type="entry name" value="Ribonuclease H-like"/>
    <property type="match status" value="1"/>
</dbReference>
<dbReference type="Gene3D" id="3.30.420.10">
    <property type="entry name" value="Ribonuclease H-like superfamily/Ribonuclease H"/>
    <property type="match status" value="1"/>
</dbReference>
<feature type="domain" description="DNA-directed DNA polymerase family A palm" evidence="19">
    <location>
        <begin position="631"/>
        <end position="836"/>
    </location>
</feature>
<dbReference type="InterPro" id="IPR019760">
    <property type="entry name" value="DNA-dir_DNA_pol_A_CS"/>
</dbReference>
<evidence type="ECO:0000256" key="6">
    <source>
        <dbReference type="ARBA" id="ARBA00022763"/>
    </source>
</evidence>
<dbReference type="NCBIfam" id="TIGR00593">
    <property type="entry name" value="pola"/>
    <property type="match status" value="1"/>
</dbReference>
<evidence type="ECO:0000256" key="1">
    <source>
        <dbReference type="ARBA" id="ARBA00007705"/>
    </source>
</evidence>
<keyword evidence="3 15" id="KW-0548">Nucleotidyltransferase</keyword>
<dbReference type="SMART" id="SM00474">
    <property type="entry name" value="35EXOc"/>
    <property type="match status" value="1"/>
</dbReference>
<dbReference type="SMART" id="SM00482">
    <property type="entry name" value="POLAc"/>
    <property type="match status" value="1"/>
</dbReference>
<dbReference type="KEGG" id="aaxa:NCTC10138_00755"/>
<dbReference type="GO" id="GO:0008408">
    <property type="term" value="F:3'-5' exonuclease activity"/>
    <property type="evidence" value="ECO:0007669"/>
    <property type="project" value="InterPro"/>
</dbReference>
<dbReference type="FunFam" id="1.10.150.20:FF:000002">
    <property type="entry name" value="DNA polymerase I"/>
    <property type="match status" value="1"/>
</dbReference>
<accession>A0A449BD69</accession>
<dbReference type="SUPFAM" id="SSF47807">
    <property type="entry name" value="5' to 3' exonuclease, C-terminal subdomain"/>
    <property type="match status" value="1"/>
</dbReference>
<keyword evidence="10 15" id="KW-0238">DNA-binding</keyword>
<dbReference type="InterPro" id="IPR018320">
    <property type="entry name" value="DNA_polymerase_1"/>
</dbReference>
<feature type="domain" description="5'-3' exonuclease" evidence="18">
    <location>
        <begin position="2"/>
        <end position="264"/>
    </location>
</feature>
<comment type="function">
    <text evidence="13">5'-3' exonuclease acting preferentially on double-stranded DNA.</text>
</comment>
<comment type="catalytic activity">
    <reaction evidence="12 15">
        <text>DNA(n) + a 2'-deoxyribonucleoside 5'-triphosphate = DNA(n+1) + diphosphate</text>
        <dbReference type="Rhea" id="RHEA:22508"/>
        <dbReference type="Rhea" id="RHEA-COMP:17339"/>
        <dbReference type="Rhea" id="RHEA-COMP:17340"/>
        <dbReference type="ChEBI" id="CHEBI:33019"/>
        <dbReference type="ChEBI" id="CHEBI:61560"/>
        <dbReference type="ChEBI" id="CHEBI:173112"/>
        <dbReference type="EC" id="2.7.7.7"/>
    </reaction>
</comment>
<dbReference type="STRING" id="1278311.GCA_000428705_01181"/>
<dbReference type="SMART" id="SM00279">
    <property type="entry name" value="HhH2"/>
    <property type="match status" value="1"/>
</dbReference>
<dbReference type="PANTHER" id="PTHR10133:SF27">
    <property type="entry name" value="DNA POLYMERASE NU"/>
    <property type="match status" value="1"/>
</dbReference>
<evidence type="ECO:0000256" key="2">
    <source>
        <dbReference type="ARBA" id="ARBA00022679"/>
    </source>
</evidence>
<dbReference type="InterPro" id="IPR054690">
    <property type="entry name" value="DNA_polI_exonuclease"/>
</dbReference>
<dbReference type="SUPFAM" id="SSF88723">
    <property type="entry name" value="PIN domain-like"/>
    <property type="match status" value="1"/>
</dbReference>
<dbReference type="Gene3D" id="1.10.150.20">
    <property type="entry name" value="5' to 3' exonuclease, C-terminal subdomain"/>
    <property type="match status" value="2"/>
</dbReference>
<dbReference type="GO" id="GO:0003677">
    <property type="term" value="F:DNA binding"/>
    <property type="evidence" value="ECO:0007669"/>
    <property type="project" value="UniProtKB-UniRule"/>
</dbReference>
<dbReference type="InterPro" id="IPR029060">
    <property type="entry name" value="PIN-like_dom_sf"/>
</dbReference>
<dbReference type="InterPro" id="IPR002298">
    <property type="entry name" value="DNA_polymerase_A"/>
</dbReference>
<evidence type="ECO:0000256" key="5">
    <source>
        <dbReference type="ARBA" id="ARBA00022722"/>
    </source>
</evidence>
<dbReference type="Gene3D" id="3.30.70.370">
    <property type="match status" value="1"/>
</dbReference>
<evidence type="ECO:0000259" key="18">
    <source>
        <dbReference type="SMART" id="SM00475"/>
    </source>
</evidence>
<keyword evidence="5" id="KW-0540">Nuclease</keyword>
<evidence type="ECO:0000256" key="3">
    <source>
        <dbReference type="ARBA" id="ARBA00022695"/>
    </source>
</evidence>
<dbReference type="InterPro" id="IPR043502">
    <property type="entry name" value="DNA/RNA_pol_sf"/>
</dbReference>
<keyword evidence="4 15" id="KW-0235">DNA replication</keyword>
<keyword evidence="7" id="KW-0378">Hydrolase</keyword>
<dbReference type="InterPro" id="IPR008918">
    <property type="entry name" value="HhH2"/>
</dbReference>
<feature type="domain" description="3'-5' exonuclease" evidence="17">
    <location>
        <begin position="298"/>
        <end position="465"/>
    </location>
</feature>
<dbReference type="SMART" id="SM00475">
    <property type="entry name" value="53EXOc"/>
    <property type="match status" value="1"/>
</dbReference>
<dbReference type="EC" id="2.7.7.7" evidence="14 15"/>
<evidence type="ECO:0000259" key="19">
    <source>
        <dbReference type="SMART" id="SM00482"/>
    </source>
</evidence>
<evidence type="ECO:0000256" key="10">
    <source>
        <dbReference type="ARBA" id="ARBA00023125"/>
    </source>
</evidence>
<dbReference type="SUPFAM" id="SSF56672">
    <property type="entry name" value="DNA/RNA polymerases"/>
    <property type="match status" value="1"/>
</dbReference>
<dbReference type="Gene3D" id="3.40.50.1010">
    <property type="entry name" value="5'-nuclease"/>
    <property type="match status" value="1"/>
</dbReference>
<name>A0A449BD69_HAPAX</name>